<evidence type="ECO:0000256" key="1">
    <source>
        <dbReference type="ARBA" id="ARBA00022723"/>
    </source>
</evidence>
<feature type="compositionally biased region" description="Basic and acidic residues" evidence="5">
    <location>
        <begin position="245"/>
        <end position="262"/>
    </location>
</feature>
<dbReference type="SUPFAM" id="SSF57716">
    <property type="entry name" value="Glucocorticoid receptor-like (DNA-binding domain)"/>
    <property type="match status" value="2"/>
</dbReference>
<evidence type="ECO:0000256" key="2">
    <source>
        <dbReference type="ARBA" id="ARBA00022833"/>
    </source>
</evidence>
<feature type="compositionally biased region" description="Polar residues" evidence="5">
    <location>
        <begin position="362"/>
        <end position="372"/>
    </location>
</feature>
<proteinExistence type="predicted"/>
<evidence type="ECO:0000256" key="3">
    <source>
        <dbReference type="ARBA" id="ARBA00023038"/>
    </source>
</evidence>
<dbReference type="Gene3D" id="1.10.418.10">
    <property type="entry name" value="Calponin-like domain"/>
    <property type="match status" value="1"/>
</dbReference>
<evidence type="ECO:0000313" key="8">
    <source>
        <dbReference type="Proteomes" id="UP000314294"/>
    </source>
</evidence>
<dbReference type="InterPro" id="IPR001781">
    <property type="entry name" value="Znf_LIM"/>
</dbReference>
<gene>
    <name evidence="7" type="primary">mical1_1</name>
    <name evidence="7" type="ORF">EYF80_024541</name>
</gene>
<name>A0A4Z2HK61_9TELE</name>
<evidence type="ECO:0000256" key="5">
    <source>
        <dbReference type="SAM" id="MobiDB-lite"/>
    </source>
</evidence>
<keyword evidence="2 4" id="KW-0862">Zinc</keyword>
<dbReference type="Pfam" id="PF00412">
    <property type="entry name" value="LIM"/>
    <property type="match status" value="1"/>
</dbReference>
<feature type="region of interest" description="Disordered" evidence="5">
    <location>
        <begin position="199"/>
        <end position="451"/>
    </location>
</feature>
<feature type="compositionally biased region" description="Polar residues" evidence="5">
    <location>
        <begin position="435"/>
        <end position="451"/>
    </location>
</feature>
<dbReference type="OrthoDB" id="20799at2759"/>
<reference evidence="7 8" key="1">
    <citation type="submission" date="2019-03" db="EMBL/GenBank/DDBJ databases">
        <title>First draft genome of Liparis tanakae, snailfish: a comprehensive survey of snailfish specific genes.</title>
        <authorList>
            <person name="Kim W."/>
            <person name="Song I."/>
            <person name="Jeong J.-H."/>
            <person name="Kim D."/>
            <person name="Kim S."/>
            <person name="Ryu S."/>
            <person name="Song J.Y."/>
            <person name="Lee S.K."/>
        </authorList>
    </citation>
    <scope>NUCLEOTIDE SEQUENCE [LARGE SCALE GENOMIC DNA]</scope>
    <source>
        <tissue evidence="7">Muscle</tissue>
    </source>
</reference>
<feature type="domain" description="LIM zinc-binding" evidence="6">
    <location>
        <begin position="132"/>
        <end position="194"/>
    </location>
</feature>
<dbReference type="SMART" id="SM00132">
    <property type="entry name" value="LIM"/>
    <property type="match status" value="1"/>
</dbReference>
<dbReference type="Gene3D" id="2.10.110.10">
    <property type="entry name" value="Cysteine Rich Protein"/>
    <property type="match status" value="1"/>
</dbReference>
<accession>A0A4Z2HK61</accession>
<feature type="compositionally biased region" description="Basic and acidic residues" evidence="5">
    <location>
        <begin position="199"/>
        <end position="218"/>
    </location>
</feature>
<feature type="compositionally biased region" description="Low complexity" evidence="5">
    <location>
        <begin position="376"/>
        <end position="393"/>
    </location>
</feature>
<dbReference type="AlphaFoldDB" id="A0A4Z2HK61"/>
<dbReference type="CDD" id="cd09439">
    <property type="entry name" value="LIM_Mical"/>
    <property type="match status" value="1"/>
</dbReference>
<organism evidence="7 8">
    <name type="scientific">Liparis tanakae</name>
    <name type="common">Tanaka's snailfish</name>
    <dbReference type="NCBI Taxonomy" id="230148"/>
    <lineage>
        <taxon>Eukaryota</taxon>
        <taxon>Metazoa</taxon>
        <taxon>Chordata</taxon>
        <taxon>Craniata</taxon>
        <taxon>Vertebrata</taxon>
        <taxon>Euteleostomi</taxon>
        <taxon>Actinopterygii</taxon>
        <taxon>Neopterygii</taxon>
        <taxon>Teleostei</taxon>
        <taxon>Neoteleostei</taxon>
        <taxon>Acanthomorphata</taxon>
        <taxon>Eupercaria</taxon>
        <taxon>Perciformes</taxon>
        <taxon>Cottioidei</taxon>
        <taxon>Cottales</taxon>
        <taxon>Liparidae</taxon>
        <taxon>Liparis</taxon>
    </lineage>
</organism>
<dbReference type="PANTHER" id="PTHR24206">
    <property type="entry name" value="OS06G0237300 PROTEIN"/>
    <property type="match status" value="1"/>
</dbReference>
<dbReference type="Proteomes" id="UP000314294">
    <property type="component" value="Unassembled WGS sequence"/>
</dbReference>
<keyword evidence="8" id="KW-1185">Reference proteome</keyword>
<dbReference type="EMBL" id="SRLO01000238">
    <property type="protein sequence ID" value="TNN65252.1"/>
    <property type="molecule type" value="Genomic_DNA"/>
</dbReference>
<keyword evidence="1 4" id="KW-0479">Metal-binding</keyword>
<dbReference type="InterPro" id="IPR036872">
    <property type="entry name" value="CH_dom_sf"/>
</dbReference>
<sequence length="472" mass="51562">MSSLDESSAVHNHQLAFSVLEKELGIPRVMSASDLTKSGQIDKLSMVLYLTQVQGAFTVPAKDPAAFLPSSKPLTLSQAQSAVFFLNKLKHNSLQRRKTAVPPGSPELGPAPDPALHPAPEPGAGASMRNSEECYFCAQRVYVLERISAEGKFFHRSCFACHRCAITLRLGGYTFDQTTGRFYCELHSEELELGDRAETFSKDSEGNHGGTHENRLSSEDYTPSPSDEEFEHTLDSGPSAQSQSHKPEGRDPRILESKEDSQQPHTLKTPLYPPSKTEAAAPSEEETASYPVPKPRLSQQTTPSPQRSPPIAKPRSILLFNPSTPERRSSPTPTKETSTATPDSRPKQSLRKLQLTVEEKSQLVNLQSLSADSDSETPGGSSSCSSSSATAGGPSPPKPGGLDGQEEEGYWSGSTAGHIRGNRNRRCFRRKEMPNGQTRVRSKFSPWNLSSPRFSRDNRLSVLVNHPGRVGK</sequence>
<comment type="caution">
    <text evidence="7">The sequence shown here is derived from an EMBL/GenBank/DDBJ whole genome shotgun (WGS) entry which is preliminary data.</text>
</comment>
<feature type="region of interest" description="Disordered" evidence="5">
    <location>
        <begin position="96"/>
        <end position="125"/>
    </location>
</feature>
<dbReference type="SUPFAM" id="SSF47576">
    <property type="entry name" value="Calponin-homology domain, CH-domain"/>
    <property type="match status" value="1"/>
</dbReference>
<feature type="compositionally biased region" description="Basic residues" evidence="5">
    <location>
        <begin position="420"/>
        <end position="429"/>
    </location>
</feature>
<dbReference type="GO" id="GO:0046872">
    <property type="term" value="F:metal ion binding"/>
    <property type="evidence" value="ECO:0007669"/>
    <property type="project" value="UniProtKB-KW"/>
</dbReference>
<protein>
    <submittedName>
        <fullName evidence="7">Protein-methionine sulfoxide oxidase mical1</fullName>
    </submittedName>
</protein>
<evidence type="ECO:0000256" key="4">
    <source>
        <dbReference type="PROSITE-ProRule" id="PRU00125"/>
    </source>
</evidence>
<dbReference type="PROSITE" id="PS50023">
    <property type="entry name" value="LIM_DOMAIN_2"/>
    <property type="match status" value="1"/>
</dbReference>
<evidence type="ECO:0000259" key="6">
    <source>
        <dbReference type="PROSITE" id="PS50023"/>
    </source>
</evidence>
<dbReference type="PROSITE" id="PS00478">
    <property type="entry name" value="LIM_DOMAIN_1"/>
    <property type="match status" value="1"/>
</dbReference>
<evidence type="ECO:0000313" key="7">
    <source>
        <dbReference type="EMBL" id="TNN65252.1"/>
    </source>
</evidence>
<keyword evidence="3 4" id="KW-0440">LIM domain</keyword>
<feature type="compositionally biased region" description="Pro residues" evidence="5">
    <location>
        <begin position="103"/>
        <end position="121"/>
    </location>
</feature>